<sequence length="76" mass="8309">MTGRKDILDMAKPLEIVQLSRFGWFFERSDVAASDDLDGAEVVNEIALDAVMGFVGVQNVFGLYGNDRLRNVGSDG</sequence>
<organism evidence="1">
    <name type="scientific">Desulfatirhabdium butyrativorans</name>
    <dbReference type="NCBI Taxonomy" id="340467"/>
    <lineage>
        <taxon>Bacteria</taxon>
        <taxon>Pseudomonadati</taxon>
        <taxon>Thermodesulfobacteriota</taxon>
        <taxon>Desulfobacteria</taxon>
        <taxon>Desulfobacterales</taxon>
        <taxon>Desulfatirhabdiaceae</taxon>
        <taxon>Desulfatirhabdium</taxon>
    </lineage>
</organism>
<reference evidence="1" key="1">
    <citation type="journal article" date="2020" name="mSystems">
        <title>Genome- and Community-Level Interaction Insights into Carbon Utilization and Element Cycling Functions of Hydrothermarchaeota in Hydrothermal Sediment.</title>
        <authorList>
            <person name="Zhou Z."/>
            <person name="Liu Y."/>
            <person name="Xu W."/>
            <person name="Pan J."/>
            <person name="Luo Z.H."/>
            <person name="Li M."/>
        </authorList>
    </citation>
    <scope>NUCLEOTIDE SEQUENCE [LARGE SCALE GENOMIC DNA]</scope>
    <source>
        <strain evidence="1">SpSt-477</strain>
    </source>
</reference>
<accession>A0A7C4RQC8</accession>
<comment type="caution">
    <text evidence="1">The sequence shown here is derived from an EMBL/GenBank/DDBJ whole genome shotgun (WGS) entry which is preliminary data.</text>
</comment>
<gene>
    <name evidence="1" type="ORF">ENS29_00880</name>
</gene>
<dbReference type="AlphaFoldDB" id="A0A7C4RQC8"/>
<protein>
    <submittedName>
        <fullName evidence="1">Uncharacterized protein</fullName>
    </submittedName>
</protein>
<evidence type="ECO:0000313" key="1">
    <source>
        <dbReference type="EMBL" id="HGU31392.1"/>
    </source>
</evidence>
<dbReference type="EMBL" id="DSUH01000021">
    <property type="protein sequence ID" value="HGU31392.1"/>
    <property type="molecule type" value="Genomic_DNA"/>
</dbReference>
<name>A0A7C4RQC8_9BACT</name>
<proteinExistence type="predicted"/>